<keyword evidence="3 7" id="KW-0812">Transmembrane</keyword>
<proteinExistence type="predicted"/>
<dbReference type="PANTHER" id="PTHR23513">
    <property type="entry name" value="INTEGRAL MEMBRANE EFFLUX PROTEIN-RELATED"/>
    <property type="match status" value="1"/>
</dbReference>
<accession>A0ABV5X176</accession>
<feature type="transmembrane region" description="Helical" evidence="7">
    <location>
        <begin position="377"/>
        <end position="399"/>
    </location>
</feature>
<feature type="transmembrane region" description="Helical" evidence="7">
    <location>
        <begin position="12"/>
        <end position="36"/>
    </location>
</feature>
<comment type="caution">
    <text evidence="9">The sequence shown here is derived from an EMBL/GenBank/DDBJ whole genome shotgun (WGS) entry which is preliminary data.</text>
</comment>
<feature type="domain" description="Major facilitator superfamily (MFS) profile" evidence="8">
    <location>
        <begin position="243"/>
        <end position="445"/>
    </location>
</feature>
<dbReference type="PROSITE" id="PS50850">
    <property type="entry name" value="MFS"/>
    <property type="match status" value="1"/>
</dbReference>
<evidence type="ECO:0000256" key="1">
    <source>
        <dbReference type="ARBA" id="ARBA00004651"/>
    </source>
</evidence>
<feature type="transmembrane region" description="Helical" evidence="7">
    <location>
        <begin position="405"/>
        <end position="427"/>
    </location>
</feature>
<evidence type="ECO:0000256" key="2">
    <source>
        <dbReference type="ARBA" id="ARBA00022475"/>
    </source>
</evidence>
<protein>
    <submittedName>
        <fullName evidence="9">MFS transporter</fullName>
    </submittedName>
</protein>
<gene>
    <name evidence="9" type="ORF">ACFFN1_07255</name>
</gene>
<feature type="region of interest" description="Disordered" evidence="6">
    <location>
        <begin position="205"/>
        <end position="228"/>
    </location>
</feature>
<evidence type="ECO:0000313" key="9">
    <source>
        <dbReference type="EMBL" id="MFB9776200.1"/>
    </source>
</evidence>
<feature type="transmembrane region" description="Helical" evidence="7">
    <location>
        <begin position="316"/>
        <end position="335"/>
    </location>
</feature>
<name>A0ABV5X176_9MICO</name>
<dbReference type="Gene3D" id="1.20.1250.20">
    <property type="entry name" value="MFS general substrate transporter like domains"/>
    <property type="match status" value="1"/>
</dbReference>
<feature type="transmembrane region" description="Helical" evidence="7">
    <location>
        <begin position="281"/>
        <end position="304"/>
    </location>
</feature>
<dbReference type="PANTHER" id="PTHR23513:SF6">
    <property type="entry name" value="MAJOR FACILITATOR SUPERFAMILY ASSOCIATED DOMAIN-CONTAINING PROTEIN"/>
    <property type="match status" value="1"/>
</dbReference>
<dbReference type="EMBL" id="JBHMAU010000047">
    <property type="protein sequence ID" value="MFB9776200.1"/>
    <property type="molecule type" value="Genomic_DNA"/>
</dbReference>
<keyword evidence="4 7" id="KW-1133">Transmembrane helix</keyword>
<keyword evidence="2" id="KW-1003">Cell membrane</keyword>
<feature type="transmembrane region" description="Helical" evidence="7">
    <location>
        <begin position="159"/>
        <end position="184"/>
    </location>
</feature>
<evidence type="ECO:0000256" key="7">
    <source>
        <dbReference type="SAM" id="Phobius"/>
    </source>
</evidence>
<evidence type="ECO:0000256" key="6">
    <source>
        <dbReference type="SAM" id="MobiDB-lite"/>
    </source>
</evidence>
<sequence length="445" mass="45980">MSVWRIAVYRRWLVLDTSSAFGEAIKTFVFPMLALIATGDPAAAGVVGATGTVILAISDLIGGNLADRFSKLRLLTLIAVSGCVLGVAWWVCMMLGAGTHTWLLLFFTALYSIRYGLTGSASTGLLVELLDEGHVGPALAANQGRDATISLTGAPLGGLILGFATLLAAPVLLLLDLIAVVAALRLRGKRCDADAVARDGEALADSGAGSVGEQADGDHEADSDVDDGPAEPAGFFTQSIAGFRWIAARTDVLGGLAAAVLLSMGLGVAITTQLYSLQQQGYPVSLIGVVSSAMGAGMLLGSTFAGRLMTRFRGGILVLVCGLVMLVCLALLAWFDTPWQIMLLIGIFALGIPVFNAVMMGYVLLAVPPALLGRVNSAASVINLGAAALPPLIVGFLLARWGRTSLVLLATGLLGLAVIVIAANTALRGIPRTDDWKSYADAFGT</sequence>
<evidence type="ECO:0000256" key="4">
    <source>
        <dbReference type="ARBA" id="ARBA00022989"/>
    </source>
</evidence>
<evidence type="ECO:0000259" key="8">
    <source>
        <dbReference type="PROSITE" id="PS50850"/>
    </source>
</evidence>
<feature type="transmembrane region" description="Helical" evidence="7">
    <location>
        <begin position="252"/>
        <end position="275"/>
    </location>
</feature>
<keyword evidence="10" id="KW-1185">Reference proteome</keyword>
<dbReference type="Proteomes" id="UP001589707">
    <property type="component" value="Unassembled WGS sequence"/>
</dbReference>
<dbReference type="InterPro" id="IPR011701">
    <property type="entry name" value="MFS"/>
</dbReference>
<reference evidence="9 10" key="1">
    <citation type="submission" date="2024-09" db="EMBL/GenBank/DDBJ databases">
        <authorList>
            <person name="Sun Q."/>
            <person name="Mori K."/>
        </authorList>
    </citation>
    <scope>NUCLEOTIDE SEQUENCE [LARGE SCALE GENOMIC DNA]</scope>
    <source>
        <strain evidence="9 10">JCM 11683</strain>
    </source>
</reference>
<dbReference type="InterPro" id="IPR036259">
    <property type="entry name" value="MFS_trans_sf"/>
</dbReference>
<dbReference type="RefSeq" id="WP_376840001.1">
    <property type="nucleotide sequence ID" value="NZ_JBHMAU010000047.1"/>
</dbReference>
<feature type="transmembrane region" description="Helical" evidence="7">
    <location>
        <begin position="42"/>
        <end position="62"/>
    </location>
</feature>
<dbReference type="InterPro" id="IPR020846">
    <property type="entry name" value="MFS_dom"/>
</dbReference>
<organism evidence="9 10">
    <name type="scientific">Brevibacterium otitidis</name>
    <dbReference type="NCBI Taxonomy" id="53364"/>
    <lineage>
        <taxon>Bacteria</taxon>
        <taxon>Bacillati</taxon>
        <taxon>Actinomycetota</taxon>
        <taxon>Actinomycetes</taxon>
        <taxon>Micrococcales</taxon>
        <taxon>Brevibacteriaceae</taxon>
        <taxon>Brevibacterium</taxon>
    </lineage>
</organism>
<evidence type="ECO:0000256" key="5">
    <source>
        <dbReference type="ARBA" id="ARBA00023136"/>
    </source>
</evidence>
<feature type="transmembrane region" description="Helical" evidence="7">
    <location>
        <begin position="341"/>
        <end position="365"/>
    </location>
</feature>
<keyword evidence="5 7" id="KW-0472">Membrane</keyword>
<comment type="subcellular location">
    <subcellularLocation>
        <location evidence="1">Cell membrane</location>
        <topology evidence="1">Multi-pass membrane protein</topology>
    </subcellularLocation>
</comment>
<feature type="transmembrane region" description="Helical" evidence="7">
    <location>
        <begin position="74"/>
        <end position="97"/>
    </location>
</feature>
<evidence type="ECO:0000256" key="3">
    <source>
        <dbReference type="ARBA" id="ARBA00022692"/>
    </source>
</evidence>
<evidence type="ECO:0000313" key="10">
    <source>
        <dbReference type="Proteomes" id="UP001589707"/>
    </source>
</evidence>
<dbReference type="Pfam" id="PF07690">
    <property type="entry name" value="MFS_1"/>
    <property type="match status" value="1"/>
</dbReference>
<dbReference type="SUPFAM" id="SSF103473">
    <property type="entry name" value="MFS general substrate transporter"/>
    <property type="match status" value="1"/>
</dbReference>